<keyword evidence="5 8" id="KW-1133">Transmembrane helix</keyword>
<evidence type="ECO:0000256" key="6">
    <source>
        <dbReference type="ARBA" id="ARBA00023136"/>
    </source>
</evidence>
<evidence type="ECO:0000313" key="11">
    <source>
        <dbReference type="Proteomes" id="UP000008718"/>
    </source>
</evidence>
<dbReference type="PANTHER" id="PTHR33778">
    <property type="entry name" value="PROTEIN MGTC"/>
    <property type="match status" value="1"/>
</dbReference>
<name>E4T1F2_PALPW</name>
<accession>E4T1F2</accession>
<keyword evidence="4 8" id="KW-0812">Transmembrane</keyword>
<keyword evidence="7" id="KW-0175">Coiled coil</keyword>
<feature type="transmembrane region" description="Helical" evidence="8">
    <location>
        <begin position="84"/>
        <end position="102"/>
    </location>
</feature>
<evidence type="ECO:0000256" key="3">
    <source>
        <dbReference type="ARBA" id="ARBA00022475"/>
    </source>
</evidence>
<evidence type="ECO:0000259" key="9">
    <source>
        <dbReference type="Pfam" id="PF02308"/>
    </source>
</evidence>
<evidence type="ECO:0000256" key="4">
    <source>
        <dbReference type="ARBA" id="ARBA00022692"/>
    </source>
</evidence>
<organism evidence="10 11">
    <name type="scientific">Paludibacter propionicigenes (strain DSM 17365 / JCM 13257 / WB4)</name>
    <dbReference type="NCBI Taxonomy" id="694427"/>
    <lineage>
        <taxon>Bacteria</taxon>
        <taxon>Pseudomonadati</taxon>
        <taxon>Bacteroidota</taxon>
        <taxon>Bacteroidia</taxon>
        <taxon>Bacteroidales</taxon>
        <taxon>Paludibacteraceae</taxon>
        <taxon>Paludibacter</taxon>
    </lineage>
</organism>
<dbReference type="PRINTS" id="PR01837">
    <property type="entry name" value="MGTCSAPBPROT"/>
</dbReference>
<feature type="transmembrane region" description="Helical" evidence="8">
    <location>
        <begin position="108"/>
        <end position="127"/>
    </location>
</feature>
<evidence type="ECO:0000256" key="8">
    <source>
        <dbReference type="SAM" id="Phobius"/>
    </source>
</evidence>
<dbReference type="PANTHER" id="PTHR33778:SF1">
    <property type="entry name" value="MAGNESIUM TRANSPORTER YHID-RELATED"/>
    <property type="match status" value="1"/>
</dbReference>
<proteinExistence type="inferred from homology"/>
<evidence type="ECO:0000313" key="10">
    <source>
        <dbReference type="EMBL" id="ADQ78546.1"/>
    </source>
</evidence>
<keyword evidence="11" id="KW-1185">Reference proteome</keyword>
<dbReference type="STRING" id="694427.Palpr_0385"/>
<dbReference type="GO" id="GO:0005886">
    <property type="term" value="C:plasma membrane"/>
    <property type="evidence" value="ECO:0007669"/>
    <property type="project" value="UniProtKB-SubCell"/>
</dbReference>
<dbReference type="InterPro" id="IPR049177">
    <property type="entry name" value="MgtC_SapB_SrpB_YhiD_N"/>
</dbReference>
<protein>
    <submittedName>
        <fullName evidence="10">MgtC/SapB transporter</fullName>
    </submittedName>
</protein>
<keyword evidence="3" id="KW-1003">Cell membrane</keyword>
<dbReference type="InterPro" id="IPR003416">
    <property type="entry name" value="MgtC/SapB/SrpB/YhiD_fam"/>
</dbReference>
<reference evidence="10 11" key="2">
    <citation type="journal article" date="2011" name="Stand. Genomic Sci.">
        <title>Complete genome sequence of Paludibacter propionicigenes type strain (WB4).</title>
        <authorList>
            <person name="Gronow S."/>
            <person name="Munk C."/>
            <person name="Lapidus A."/>
            <person name="Nolan M."/>
            <person name="Lucas S."/>
            <person name="Hammon N."/>
            <person name="Deshpande S."/>
            <person name="Cheng J.F."/>
            <person name="Tapia R."/>
            <person name="Han C."/>
            <person name="Goodwin L."/>
            <person name="Pitluck S."/>
            <person name="Liolios K."/>
            <person name="Ivanova N."/>
            <person name="Mavromatis K."/>
            <person name="Mikhailova N."/>
            <person name="Pati A."/>
            <person name="Chen A."/>
            <person name="Palaniappan K."/>
            <person name="Land M."/>
            <person name="Hauser L."/>
            <person name="Chang Y.J."/>
            <person name="Jeffries C.D."/>
            <person name="Brambilla E."/>
            <person name="Rohde M."/>
            <person name="Goker M."/>
            <person name="Detter J.C."/>
            <person name="Woyke T."/>
            <person name="Bristow J."/>
            <person name="Eisen J.A."/>
            <person name="Markowitz V."/>
            <person name="Hugenholtz P."/>
            <person name="Kyrpides N.C."/>
            <person name="Klenk H.P."/>
        </authorList>
    </citation>
    <scope>NUCLEOTIDE SEQUENCE [LARGE SCALE GENOMIC DNA]</scope>
    <source>
        <strain evidence="11">DSM 17365 / JCM 13257 / WB4</strain>
    </source>
</reference>
<feature type="coiled-coil region" evidence="7">
    <location>
        <begin position="144"/>
        <end position="171"/>
    </location>
</feature>
<gene>
    <name evidence="10" type="ordered locus">Palpr_0385</name>
</gene>
<dbReference type="EMBL" id="CP002345">
    <property type="protein sequence ID" value="ADQ78546.1"/>
    <property type="molecule type" value="Genomic_DNA"/>
</dbReference>
<comment type="similarity">
    <text evidence="2">Belongs to the MgtC/SapB family.</text>
</comment>
<evidence type="ECO:0000256" key="5">
    <source>
        <dbReference type="ARBA" id="ARBA00022989"/>
    </source>
</evidence>
<reference key="1">
    <citation type="submission" date="2010-11" db="EMBL/GenBank/DDBJ databases">
        <title>The complete genome of Paludibacter propionicigenes DSM 17365.</title>
        <authorList>
            <consortium name="US DOE Joint Genome Institute (JGI-PGF)"/>
            <person name="Lucas S."/>
            <person name="Copeland A."/>
            <person name="Lapidus A."/>
            <person name="Bruce D."/>
            <person name="Goodwin L."/>
            <person name="Pitluck S."/>
            <person name="Kyrpides N."/>
            <person name="Mavromatis K."/>
            <person name="Ivanova N."/>
            <person name="Munk A.C."/>
            <person name="Brettin T."/>
            <person name="Detter J.C."/>
            <person name="Han C."/>
            <person name="Tapia R."/>
            <person name="Land M."/>
            <person name="Hauser L."/>
            <person name="Markowitz V."/>
            <person name="Cheng J.-F."/>
            <person name="Hugenholtz P."/>
            <person name="Woyke T."/>
            <person name="Wu D."/>
            <person name="Gronow S."/>
            <person name="Wellnitz S."/>
            <person name="Brambilla E."/>
            <person name="Klenk H.-P."/>
            <person name="Eisen J.A."/>
        </authorList>
    </citation>
    <scope>NUCLEOTIDE SEQUENCE</scope>
    <source>
        <strain>WB4</strain>
    </source>
</reference>
<keyword evidence="6 8" id="KW-0472">Membrane</keyword>
<dbReference type="OrthoDB" id="9811198at2"/>
<evidence type="ECO:0000256" key="1">
    <source>
        <dbReference type="ARBA" id="ARBA00004651"/>
    </source>
</evidence>
<dbReference type="HOGENOM" id="CLU_079292_0_0_10"/>
<evidence type="ECO:0000256" key="2">
    <source>
        <dbReference type="ARBA" id="ARBA00009298"/>
    </source>
</evidence>
<dbReference type="AlphaFoldDB" id="E4T1F2"/>
<dbReference type="Pfam" id="PF02308">
    <property type="entry name" value="MgtC"/>
    <property type="match status" value="1"/>
</dbReference>
<sequence>MQPNPEQFIQIFAALIAGSILGLEREYHNKPAGFRTMILICVSSCLFSILSVSLSGGDRIASNIVTGIGFIGAGVVFKEGVNVRGITSAAIIWMAAAIGMSIGLKHYALAALVVFIVLVVLVVLTRLERLIESLHQIKTYEVHFRAADYSIEELENELNNLRIRFTRIKTGKENNIVKVEYNIVFSPKKNRDRIDNFFINNNKITGFDV</sequence>
<dbReference type="RefSeq" id="WP_013443915.1">
    <property type="nucleotide sequence ID" value="NC_014734.1"/>
</dbReference>
<comment type="subcellular location">
    <subcellularLocation>
        <location evidence="1">Cell membrane</location>
        <topology evidence="1">Multi-pass membrane protein</topology>
    </subcellularLocation>
</comment>
<evidence type="ECO:0000256" key="7">
    <source>
        <dbReference type="SAM" id="Coils"/>
    </source>
</evidence>
<feature type="domain" description="MgtC/SapB/SrpB/YhiD N-terminal" evidence="9">
    <location>
        <begin position="12"/>
        <end position="129"/>
    </location>
</feature>
<feature type="transmembrane region" description="Helical" evidence="8">
    <location>
        <begin position="60"/>
        <end position="77"/>
    </location>
</feature>
<dbReference type="Proteomes" id="UP000008718">
    <property type="component" value="Chromosome"/>
</dbReference>
<feature type="transmembrane region" description="Helical" evidence="8">
    <location>
        <begin position="36"/>
        <end position="54"/>
    </location>
</feature>
<dbReference type="eggNOG" id="COG1285">
    <property type="taxonomic scope" value="Bacteria"/>
</dbReference>
<dbReference type="KEGG" id="ppn:Palpr_0385"/>